<dbReference type="InterPro" id="IPR026838">
    <property type="entry name" value="YheC/D"/>
</dbReference>
<dbReference type="SUPFAM" id="SSF56059">
    <property type="entry name" value="Glutathione synthetase ATP-binding domain-like"/>
    <property type="match status" value="1"/>
</dbReference>
<evidence type="ECO:0000256" key="1">
    <source>
        <dbReference type="PROSITE-ProRule" id="PRU00409"/>
    </source>
</evidence>
<dbReference type="InterPro" id="IPR011761">
    <property type="entry name" value="ATP-grasp"/>
</dbReference>
<feature type="domain" description="ATP-grasp" evidence="2">
    <location>
        <begin position="13"/>
        <end position="241"/>
    </location>
</feature>
<dbReference type="PROSITE" id="PS50975">
    <property type="entry name" value="ATP_GRASP"/>
    <property type="match status" value="1"/>
</dbReference>
<evidence type="ECO:0000313" key="4">
    <source>
        <dbReference type="Proteomes" id="UP001596250"/>
    </source>
</evidence>
<comment type="caution">
    <text evidence="3">The sequence shown here is derived from an EMBL/GenBank/DDBJ whole genome shotgun (WGS) entry which is preliminary data.</text>
</comment>
<evidence type="ECO:0000259" key="2">
    <source>
        <dbReference type="PROSITE" id="PS50975"/>
    </source>
</evidence>
<gene>
    <name evidence="3" type="ORF">ACFPXP_03205</name>
</gene>
<name>A0ABW1IK60_9BACL</name>
<dbReference type="Pfam" id="PF14398">
    <property type="entry name" value="ATPgrasp_YheCD"/>
    <property type="match status" value="1"/>
</dbReference>
<dbReference type="Proteomes" id="UP001596250">
    <property type="component" value="Unassembled WGS sequence"/>
</dbReference>
<sequence>MTKSTGKYTKYLAMIENKALIAHVPETRKYSEEQLARMLRRHKHVMVKPSGGWGGKGVLKVSAEPRGYEVQNGKQKHRFTSIGDTSKYIRKQGGSYLIVQERIPLARIGGRPYDLRVMVQRTGRSPWKVTGKLVKVAGKGYMVTNVRLSGGRVTTFENAVRQSLRAGTSPDEIGRRIDRTALTAAKQLHRHYKWIRTIGLDMALDRNGREWIIEANFQPMLSLFNRLKDKKMYHRILSYVRK</sequence>
<organism evidence="3 4">
    <name type="scientific">Marinicrinis lubricantis</name>
    <dbReference type="NCBI Taxonomy" id="2086470"/>
    <lineage>
        <taxon>Bacteria</taxon>
        <taxon>Bacillati</taxon>
        <taxon>Bacillota</taxon>
        <taxon>Bacilli</taxon>
        <taxon>Bacillales</taxon>
        <taxon>Paenibacillaceae</taxon>
    </lineage>
</organism>
<keyword evidence="1" id="KW-0067">ATP-binding</keyword>
<accession>A0ABW1IK60</accession>
<keyword evidence="1" id="KW-0547">Nucleotide-binding</keyword>
<dbReference type="EMBL" id="JBHSQV010000026">
    <property type="protein sequence ID" value="MFC5985446.1"/>
    <property type="molecule type" value="Genomic_DNA"/>
</dbReference>
<evidence type="ECO:0000313" key="3">
    <source>
        <dbReference type="EMBL" id="MFC5985446.1"/>
    </source>
</evidence>
<keyword evidence="4" id="KW-1185">Reference proteome</keyword>
<proteinExistence type="predicted"/>
<dbReference type="RefSeq" id="WP_379892293.1">
    <property type="nucleotide sequence ID" value="NZ_CBCSCT010000050.1"/>
</dbReference>
<reference evidence="4" key="1">
    <citation type="journal article" date="2019" name="Int. J. Syst. Evol. Microbiol.">
        <title>The Global Catalogue of Microorganisms (GCM) 10K type strain sequencing project: providing services to taxonomists for standard genome sequencing and annotation.</title>
        <authorList>
            <consortium name="The Broad Institute Genomics Platform"/>
            <consortium name="The Broad Institute Genome Sequencing Center for Infectious Disease"/>
            <person name="Wu L."/>
            <person name="Ma J."/>
        </authorList>
    </citation>
    <scope>NUCLEOTIDE SEQUENCE [LARGE SCALE GENOMIC DNA]</scope>
    <source>
        <strain evidence="4">CCM 8749</strain>
    </source>
</reference>
<dbReference type="Gene3D" id="3.30.470.20">
    <property type="entry name" value="ATP-grasp fold, B domain"/>
    <property type="match status" value="1"/>
</dbReference>
<protein>
    <submittedName>
        <fullName evidence="3">YheC/YheD family protein</fullName>
    </submittedName>
</protein>